<evidence type="ECO:0000313" key="2">
    <source>
        <dbReference type="Proteomes" id="UP000246171"/>
    </source>
</evidence>
<dbReference type="EMBL" id="MSFU01000020">
    <property type="protein sequence ID" value="PWY68177.1"/>
    <property type="molecule type" value="Genomic_DNA"/>
</dbReference>
<dbReference type="RefSeq" id="XP_025385857.1">
    <property type="nucleotide sequence ID" value="XM_025531682.1"/>
</dbReference>
<reference evidence="1" key="1">
    <citation type="submission" date="2016-12" db="EMBL/GenBank/DDBJ databases">
        <title>The genomes of Aspergillus section Nigri reveals drivers in fungal speciation.</title>
        <authorList>
            <consortium name="DOE Joint Genome Institute"/>
            <person name="Vesth T.C."/>
            <person name="Nybo J."/>
            <person name="Theobald S."/>
            <person name="Brandl J."/>
            <person name="Frisvad J.C."/>
            <person name="Nielsen K.F."/>
            <person name="Lyhne E.K."/>
            <person name="Kogle M.E."/>
            <person name="Kuo A."/>
            <person name="Riley R."/>
            <person name="Clum A."/>
            <person name="Nolan M."/>
            <person name="Lipzen A."/>
            <person name="Salamov A."/>
            <person name="Henrissat B."/>
            <person name="Wiebenga A."/>
            <person name="De vries R.P."/>
            <person name="Grigoriev I.V."/>
            <person name="Mortensen U.H."/>
            <person name="Andersen M.R."/>
            <person name="Baker S.E."/>
        </authorList>
    </citation>
    <scope>NUCLEOTIDE SEQUENCE</scope>
    <source>
        <strain evidence="1">CBS 122712</strain>
    </source>
</reference>
<dbReference type="AlphaFoldDB" id="A0A317V5K3"/>
<comment type="caution">
    <text evidence="1">The sequence shown here is derived from an EMBL/GenBank/DDBJ whole genome shotgun (WGS) entry which is preliminary data.</text>
</comment>
<dbReference type="GeneID" id="37053644"/>
<keyword evidence="2" id="KW-1185">Reference proteome</keyword>
<evidence type="ECO:0000313" key="1">
    <source>
        <dbReference type="EMBL" id="PWY68177.1"/>
    </source>
</evidence>
<dbReference type="VEuPathDB" id="FungiDB:BO83DRAFT_380137"/>
<protein>
    <submittedName>
        <fullName evidence="1">Uncharacterized protein</fullName>
    </submittedName>
</protein>
<dbReference type="Proteomes" id="UP000246171">
    <property type="component" value="Unassembled WGS sequence"/>
</dbReference>
<gene>
    <name evidence="1" type="ORF">BO83DRAFT_380137</name>
</gene>
<sequence>MRPSTRLLILTTPPIILTYTTHRYLSILEAKYPPIDPTTTTSLALRTPSNPTTQHCPEIDVYEAKHIPVKSLLKRYSTLLQSKHTNTHDSTTTNKATLTNAWILTFLNTKPLLVESSLIGLIKNKSYSPGDTGVTDPEFIPTSIPTDTSTYISTFKSIFITPKPQNPAYYPIEQEKRSDRSLLNSVFTIQQTSPTTGLLLSWHMPDEPRLFFEKIARWGYPWRLMSGGRHELNISEVYIYQGEEVVDVRFASAHDYQIISDEEQKQKIIPAWVGRLHRGYARALVDWAVRDLNDA</sequence>
<organism evidence="1 2">
    <name type="scientific">Aspergillus eucalypticola (strain CBS 122712 / IBT 29274)</name>
    <dbReference type="NCBI Taxonomy" id="1448314"/>
    <lineage>
        <taxon>Eukaryota</taxon>
        <taxon>Fungi</taxon>
        <taxon>Dikarya</taxon>
        <taxon>Ascomycota</taxon>
        <taxon>Pezizomycotina</taxon>
        <taxon>Eurotiomycetes</taxon>
        <taxon>Eurotiomycetidae</taxon>
        <taxon>Eurotiales</taxon>
        <taxon>Aspergillaceae</taxon>
        <taxon>Aspergillus</taxon>
        <taxon>Aspergillus subgen. Circumdati</taxon>
    </lineage>
</organism>
<proteinExistence type="predicted"/>
<accession>A0A317V5K3</accession>
<name>A0A317V5K3_ASPEC</name>
<dbReference type="OrthoDB" id="4480078at2759"/>